<gene>
    <name evidence="4" type="ORF">PVAND_016706</name>
</gene>
<proteinExistence type="inferred from homology"/>
<evidence type="ECO:0000259" key="3">
    <source>
        <dbReference type="Pfam" id="PF00685"/>
    </source>
</evidence>
<dbReference type="InterPro" id="IPR027417">
    <property type="entry name" value="P-loop_NTPase"/>
</dbReference>
<dbReference type="Proteomes" id="UP001107558">
    <property type="component" value="Chromosome 4"/>
</dbReference>
<dbReference type="Pfam" id="PF00685">
    <property type="entry name" value="Sulfotransfer_1"/>
    <property type="match status" value="1"/>
</dbReference>
<evidence type="ECO:0000313" key="5">
    <source>
        <dbReference type="Proteomes" id="UP001107558"/>
    </source>
</evidence>
<keyword evidence="2" id="KW-0808">Transferase</keyword>
<reference evidence="4" key="1">
    <citation type="submission" date="2021-03" db="EMBL/GenBank/DDBJ databases">
        <title>Chromosome level genome of the anhydrobiotic midge Polypedilum vanderplanki.</title>
        <authorList>
            <person name="Yoshida Y."/>
            <person name="Kikawada T."/>
            <person name="Gusev O."/>
        </authorList>
    </citation>
    <scope>NUCLEOTIDE SEQUENCE</scope>
    <source>
        <strain evidence="4">NIAS01</strain>
        <tissue evidence="4">Whole body or cell culture</tissue>
    </source>
</reference>
<dbReference type="Gene3D" id="3.40.50.300">
    <property type="entry name" value="P-loop containing nucleotide triphosphate hydrolases"/>
    <property type="match status" value="1"/>
</dbReference>
<sequence length="105" mass="12872">MRIHWKKTKNKPRPRHIKSHLPAFLLPNELWTVKPKIIYITRNPKDVAVSLYYHLKNLFGFMGEKSLIFEACLQDKMVYYPFNSHVLEFWKFKRKMKIFCFNRKI</sequence>
<feature type="domain" description="Sulfotransferase" evidence="3">
    <location>
        <begin position="6"/>
        <end position="99"/>
    </location>
</feature>
<organism evidence="4 5">
    <name type="scientific">Polypedilum vanderplanki</name>
    <name type="common">Sleeping chironomid midge</name>
    <dbReference type="NCBI Taxonomy" id="319348"/>
    <lineage>
        <taxon>Eukaryota</taxon>
        <taxon>Metazoa</taxon>
        <taxon>Ecdysozoa</taxon>
        <taxon>Arthropoda</taxon>
        <taxon>Hexapoda</taxon>
        <taxon>Insecta</taxon>
        <taxon>Pterygota</taxon>
        <taxon>Neoptera</taxon>
        <taxon>Endopterygota</taxon>
        <taxon>Diptera</taxon>
        <taxon>Nematocera</taxon>
        <taxon>Chironomoidea</taxon>
        <taxon>Chironomidae</taxon>
        <taxon>Chironominae</taxon>
        <taxon>Polypedilum</taxon>
        <taxon>Polypedilum</taxon>
    </lineage>
</organism>
<comment type="caution">
    <text evidence="4">The sequence shown here is derived from an EMBL/GenBank/DDBJ whole genome shotgun (WGS) entry which is preliminary data.</text>
</comment>
<dbReference type="EMBL" id="JADBJN010000004">
    <property type="protein sequence ID" value="KAG5668780.1"/>
    <property type="molecule type" value="Genomic_DNA"/>
</dbReference>
<keyword evidence="5" id="KW-1185">Reference proteome</keyword>
<evidence type="ECO:0000256" key="2">
    <source>
        <dbReference type="ARBA" id="ARBA00022679"/>
    </source>
</evidence>
<comment type="similarity">
    <text evidence="1">Belongs to the sulfotransferase 1 family.</text>
</comment>
<dbReference type="AlphaFoldDB" id="A0A9J6BFX6"/>
<dbReference type="OrthoDB" id="205623at2759"/>
<protein>
    <recommendedName>
        <fullName evidence="3">Sulfotransferase domain-containing protein</fullName>
    </recommendedName>
</protein>
<dbReference type="SUPFAM" id="SSF52540">
    <property type="entry name" value="P-loop containing nucleoside triphosphate hydrolases"/>
    <property type="match status" value="1"/>
</dbReference>
<accession>A0A9J6BFX6</accession>
<dbReference type="GO" id="GO:0008146">
    <property type="term" value="F:sulfotransferase activity"/>
    <property type="evidence" value="ECO:0007669"/>
    <property type="project" value="InterPro"/>
</dbReference>
<evidence type="ECO:0000313" key="4">
    <source>
        <dbReference type="EMBL" id="KAG5668780.1"/>
    </source>
</evidence>
<dbReference type="InterPro" id="IPR000863">
    <property type="entry name" value="Sulfotransferase_dom"/>
</dbReference>
<dbReference type="PANTHER" id="PTHR11783">
    <property type="entry name" value="SULFOTRANSFERASE SULT"/>
    <property type="match status" value="1"/>
</dbReference>
<name>A0A9J6BFX6_POLVA</name>
<evidence type="ECO:0000256" key="1">
    <source>
        <dbReference type="ARBA" id="ARBA00005771"/>
    </source>
</evidence>